<protein>
    <recommendedName>
        <fullName evidence="2">Oxidoreductase-like domain-containing protein</fullName>
    </recommendedName>
</protein>
<dbReference type="EMBL" id="JANBPY010000588">
    <property type="protein sequence ID" value="KAJ1965539.1"/>
    <property type="molecule type" value="Genomic_DNA"/>
</dbReference>
<evidence type="ECO:0000259" key="2">
    <source>
        <dbReference type="Pfam" id="PF09791"/>
    </source>
</evidence>
<dbReference type="GO" id="GO:0005739">
    <property type="term" value="C:mitochondrion"/>
    <property type="evidence" value="ECO:0007669"/>
    <property type="project" value="TreeGrafter"/>
</dbReference>
<evidence type="ECO:0000313" key="4">
    <source>
        <dbReference type="Proteomes" id="UP001150925"/>
    </source>
</evidence>
<dbReference type="PANTHER" id="PTHR21193:SF3">
    <property type="entry name" value="OXIDOREDUCTASE-LIKE DOMAIN-CONTAINING PROTEIN 1"/>
    <property type="match status" value="1"/>
</dbReference>
<dbReference type="InterPro" id="IPR019180">
    <property type="entry name" value="Oxidoreductase-like_N"/>
</dbReference>
<sequence length="169" mass="18351">MILAVLRRGYAQHRVIPSQAIRAFSNALFTYSNTVPAKPVEAESQSDSFHEADVGLPTPEQLAQLVAELPPTPELPTDDMCCMSGCARCVWDIYNDDLHEFQTKLTNIQQLYQKANLPLPPKVQQLTSTASADQGRNPLAALSGDSASPPSPAQASLQAFMELEAKLGK</sequence>
<feature type="compositionally biased region" description="Low complexity" evidence="1">
    <location>
        <begin position="138"/>
        <end position="155"/>
    </location>
</feature>
<reference evidence="3" key="1">
    <citation type="submission" date="2022-07" db="EMBL/GenBank/DDBJ databases">
        <title>Phylogenomic reconstructions and comparative analyses of Kickxellomycotina fungi.</title>
        <authorList>
            <person name="Reynolds N.K."/>
            <person name="Stajich J.E."/>
            <person name="Barry K."/>
            <person name="Grigoriev I.V."/>
            <person name="Crous P."/>
            <person name="Smith M.E."/>
        </authorList>
    </citation>
    <scope>NUCLEOTIDE SEQUENCE</scope>
    <source>
        <strain evidence="3">RSA 1196</strain>
    </source>
</reference>
<dbReference type="InterPro" id="IPR039251">
    <property type="entry name" value="OXLD1"/>
</dbReference>
<name>A0A9W8E7T1_9FUNG</name>
<dbReference type="Pfam" id="PF09791">
    <property type="entry name" value="Oxidored-like"/>
    <property type="match status" value="1"/>
</dbReference>
<keyword evidence="4" id="KW-1185">Reference proteome</keyword>
<gene>
    <name evidence="3" type="ORF">IWQ62_002644</name>
</gene>
<feature type="domain" description="Oxidoreductase-like" evidence="2">
    <location>
        <begin position="69"/>
        <end position="109"/>
    </location>
</feature>
<dbReference type="OrthoDB" id="10064411at2759"/>
<comment type="caution">
    <text evidence="3">The sequence shown here is derived from an EMBL/GenBank/DDBJ whole genome shotgun (WGS) entry which is preliminary data.</text>
</comment>
<evidence type="ECO:0000313" key="3">
    <source>
        <dbReference type="EMBL" id="KAJ1965539.1"/>
    </source>
</evidence>
<accession>A0A9W8E7T1</accession>
<proteinExistence type="predicted"/>
<feature type="region of interest" description="Disordered" evidence="1">
    <location>
        <begin position="125"/>
        <end position="155"/>
    </location>
</feature>
<feature type="compositionally biased region" description="Polar residues" evidence="1">
    <location>
        <begin position="125"/>
        <end position="134"/>
    </location>
</feature>
<evidence type="ECO:0000256" key="1">
    <source>
        <dbReference type="SAM" id="MobiDB-lite"/>
    </source>
</evidence>
<dbReference type="PANTHER" id="PTHR21193">
    <property type="entry name" value="OXIDOREDUCTASE-LIKE DOMAIN-CONTAINING PROTEIN 1"/>
    <property type="match status" value="1"/>
</dbReference>
<dbReference type="Proteomes" id="UP001150925">
    <property type="component" value="Unassembled WGS sequence"/>
</dbReference>
<organism evidence="3 4">
    <name type="scientific">Dispira parvispora</name>
    <dbReference type="NCBI Taxonomy" id="1520584"/>
    <lineage>
        <taxon>Eukaryota</taxon>
        <taxon>Fungi</taxon>
        <taxon>Fungi incertae sedis</taxon>
        <taxon>Zoopagomycota</taxon>
        <taxon>Kickxellomycotina</taxon>
        <taxon>Dimargaritomycetes</taxon>
        <taxon>Dimargaritales</taxon>
        <taxon>Dimargaritaceae</taxon>
        <taxon>Dispira</taxon>
    </lineage>
</organism>
<dbReference type="AlphaFoldDB" id="A0A9W8E7T1"/>